<proteinExistence type="predicted"/>
<keyword evidence="1" id="KW-0732">Signal</keyword>
<organism evidence="3 4">
    <name type="scientific">Roseateles saccharophilus</name>
    <name type="common">Pseudomonas saccharophila</name>
    <dbReference type="NCBI Taxonomy" id="304"/>
    <lineage>
        <taxon>Bacteria</taxon>
        <taxon>Pseudomonadati</taxon>
        <taxon>Pseudomonadota</taxon>
        <taxon>Betaproteobacteria</taxon>
        <taxon>Burkholderiales</taxon>
        <taxon>Sphaerotilaceae</taxon>
        <taxon>Roseateles</taxon>
    </lineage>
</organism>
<gene>
    <name evidence="3" type="ORF">J2X20_000659</name>
</gene>
<evidence type="ECO:0000256" key="1">
    <source>
        <dbReference type="SAM" id="SignalP"/>
    </source>
</evidence>
<name>A0ABU1YGP9_ROSSA</name>
<sequence>MKNKIPSMAVLALAAMAAQAQEAGSNVEKCPKKLGVLAVAEPQHGWNHLSHYGLGSPASLLRMMVQQSGCFDVVERGVAMQNLQQERNLAAAGEMRQESNIGKGQMQAADFVMTPNVLVAANNTGGVGGALGGLLGGKLGAISSIAGGLKFKEASTSLLIADVRSSIQVAAAEGKATKTDFSIGGWGYGGGLVGAAGGYTSTPEGKLIAASLLDNYNKIVLTIRDQQSLIRTGSAAGDANAGASTQAGAPVPAGQMLVAKISNVKAYAAPSRDAKVVATLNRSDELVATGEVKDGFVKVDAANFSGWVQRSLVSPTGR</sequence>
<accession>A0ABU1YGP9</accession>
<feature type="domain" description="SH3b" evidence="2">
    <location>
        <begin position="263"/>
        <end position="314"/>
    </location>
</feature>
<feature type="signal peptide" evidence="1">
    <location>
        <begin position="1"/>
        <end position="20"/>
    </location>
</feature>
<dbReference type="InterPro" id="IPR005534">
    <property type="entry name" value="Curli_assmbl/transp-comp_CsgG"/>
</dbReference>
<evidence type="ECO:0000313" key="3">
    <source>
        <dbReference type="EMBL" id="MDR7268030.1"/>
    </source>
</evidence>
<evidence type="ECO:0000313" key="4">
    <source>
        <dbReference type="Proteomes" id="UP001180453"/>
    </source>
</evidence>
<evidence type="ECO:0000259" key="2">
    <source>
        <dbReference type="Pfam" id="PF08239"/>
    </source>
</evidence>
<dbReference type="InterPro" id="IPR003646">
    <property type="entry name" value="SH3-like_bac-type"/>
</dbReference>
<dbReference type="Pfam" id="PF08239">
    <property type="entry name" value="SH3_3"/>
    <property type="match status" value="1"/>
</dbReference>
<comment type="caution">
    <text evidence="3">The sequence shown here is derived from an EMBL/GenBank/DDBJ whole genome shotgun (WGS) entry which is preliminary data.</text>
</comment>
<dbReference type="Pfam" id="PF03783">
    <property type="entry name" value="CsgG"/>
    <property type="match status" value="1"/>
</dbReference>
<dbReference type="Proteomes" id="UP001180453">
    <property type="component" value="Unassembled WGS sequence"/>
</dbReference>
<reference evidence="3 4" key="1">
    <citation type="submission" date="2023-07" db="EMBL/GenBank/DDBJ databases">
        <title>Sorghum-associated microbial communities from plants grown in Nebraska, USA.</title>
        <authorList>
            <person name="Schachtman D."/>
        </authorList>
    </citation>
    <scope>NUCLEOTIDE SEQUENCE [LARGE SCALE GENOMIC DNA]</scope>
    <source>
        <strain evidence="3 4">BE314</strain>
    </source>
</reference>
<feature type="chain" id="PRO_5047336519" evidence="1">
    <location>
        <begin position="21"/>
        <end position="318"/>
    </location>
</feature>
<keyword evidence="4" id="KW-1185">Reference proteome</keyword>
<dbReference type="RefSeq" id="WP_310260815.1">
    <property type="nucleotide sequence ID" value="NZ_JAVDXU010000001.1"/>
</dbReference>
<dbReference type="Gene3D" id="2.30.30.40">
    <property type="entry name" value="SH3 Domains"/>
    <property type="match status" value="1"/>
</dbReference>
<dbReference type="EMBL" id="JAVDXU010000001">
    <property type="protein sequence ID" value="MDR7268030.1"/>
    <property type="molecule type" value="Genomic_DNA"/>
</dbReference>
<protein>
    <submittedName>
        <fullName evidence="3">Curli biogenesis system outer membrane secretion channel CsgG</fullName>
    </submittedName>
</protein>